<comment type="similarity">
    <text evidence="1">Belongs to the RRM IMP/VICKZ family.</text>
</comment>
<accession>A0A5E4MHS3</accession>
<feature type="region of interest" description="Disordered" evidence="8">
    <location>
        <begin position="635"/>
        <end position="655"/>
    </location>
</feature>
<dbReference type="Pfam" id="PF00076">
    <property type="entry name" value="RRM_1"/>
    <property type="match status" value="1"/>
</dbReference>
<dbReference type="CDD" id="cd22400">
    <property type="entry name" value="KH-I_IGF2BP_rpt1"/>
    <property type="match status" value="1"/>
</dbReference>
<dbReference type="CDD" id="cd22402">
    <property type="entry name" value="KH-I_IGF2BP_rpt3"/>
    <property type="match status" value="1"/>
</dbReference>
<evidence type="ECO:0000313" key="10">
    <source>
        <dbReference type="EMBL" id="VVC28881.1"/>
    </source>
</evidence>
<dbReference type="CDD" id="cd22401">
    <property type="entry name" value="KH-I_IGF2BP_rpt2"/>
    <property type="match status" value="1"/>
</dbReference>
<keyword evidence="2" id="KW-0813">Transport</keyword>
<evidence type="ECO:0000259" key="9">
    <source>
        <dbReference type="PROSITE" id="PS50102"/>
    </source>
</evidence>
<dbReference type="CDD" id="cd22403">
    <property type="entry name" value="KH-I_IGF2BP_rpt4"/>
    <property type="match status" value="1"/>
</dbReference>
<dbReference type="Proteomes" id="UP000325440">
    <property type="component" value="Unassembled WGS sequence"/>
</dbReference>
<keyword evidence="4" id="KW-0509">mRNA transport</keyword>
<protein>
    <submittedName>
        <fullName evidence="10">K Homology domain,K Homology domain, type 1,RNA recognition motif domain</fullName>
    </submittedName>
</protein>
<dbReference type="Gene3D" id="3.30.70.330">
    <property type="match status" value="1"/>
</dbReference>
<dbReference type="GO" id="GO:0051028">
    <property type="term" value="P:mRNA transport"/>
    <property type="evidence" value="ECO:0007669"/>
    <property type="project" value="UniProtKB-KW"/>
</dbReference>
<evidence type="ECO:0000256" key="4">
    <source>
        <dbReference type="ARBA" id="ARBA00022816"/>
    </source>
</evidence>
<dbReference type="SUPFAM" id="SSF54791">
    <property type="entry name" value="Eukaryotic type KH-domain (KH-domain type I)"/>
    <property type="match status" value="4"/>
</dbReference>
<reference evidence="10 11" key="1">
    <citation type="submission" date="2019-08" db="EMBL/GenBank/DDBJ databases">
        <authorList>
            <person name="Alioto T."/>
            <person name="Alioto T."/>
            <person name="Gomez Garrido J."/>
        </authorList>
    </citation>
    <scope>NUCLEOTIDE SEQUENCE [LARGE SCALE GENOMIC DNA]</scope>
</reference>
<dbReference type="AlphaFoldDB" id="A0A5E4MHS3"/>
<feature type="compositionally biased region" description="Polar residues" evidence="8">
    <location>
        <begin position="643"/>
        <end position="655"/>
    </location>
</feature>
<evidence type="ECO:0000256" key="1">
    <source>
        <dbReference type="ARBA" id="ARBA00009094"/>
    </source>
</evidence>
<evidence type="ECO:0000313" key="11">
    <source>
        <dbReference type="Proteomes" id="UP000325440"/>
    </source>
</evidence>
<dbReference type="GO" id="GO:0006417">
    <property type="term" value="P:regulation of translation"/>
    <property type="evidence" value="ECO:0007669"/>
    <property type="project" value="UniProtKB-KW"/>
</dbReference>
<dbReference type="SMART" id="SM00360">
    <property type="entry name" value="RRM"/>
    <property type="match status" value="2"/>
</dbReference>
<dbReference type="OrthoDB" id="752362at2759"/>
<feature type="domain" description="RRM" evidence="9">
    <location>
        <begin position="140"/>
        <end position="216"/>
    </location>
</feature>
<keyword evidence="6 7" id="KW-0694">RNA-binding</keyword>
<dbReference type="PROSITE" id="PS50084">
    <property type="entry name" value="KH_TYPE_1"/>
    <property type="match status" value="4"/>
</dbReference>
<evidence type="ECO:0000256" key="8">
    <source>
        <dbReference type="SAM" id="MobiDB-lite"/>
    </source>
</evidence>
<dbReference type="Gene3D" id="3.30.1370.10">
    <property type="entry name" value="K Homology domain, type 1"/>
    <property type="match status" value="2"/>
</dbReference>
<keyword evidence="3" id="KW-0677">Repeat</keyword>
<dbReference type="InterPro" id="IPR000504">
    <property type="entry name" value="RRM_dom"/>
</dbReference>
<dbReference type="GO" id="GO:0003723">
    <property type="term" value="F:RNA binding"/>
    <property type="evidence" value="ECO:0007669"/>
    <property type="project" value="UniProtKB-UniRule"/>
</dbReference>
<dbReference type="InterPro" id="IPR004088">
    <property type="entry name" value="KH_dom_type_1"/>
</dbReference>
<gene>
    <name evidence="10" type="ORF">CINCED_3A013841</name>
</gene>
<dbReference type="InterPro" id="IPR035979">
    <property type="entry name" value="RBD_domain_sf"/>
</dbReference>
<evidence type="ECO:0000256" key="6">
    <source>
        <dbReference type="ARBA" id="ARBA00022884"/>
    </source>
</evidence>
<dbReference type="PANTHER" id="PTHR10288">
    <property type="entry name" value="KH DOMAIN CONTAINING RNA BINDING PROTEIN"/>
    <property type="match status" value="1"/>
</dbReference>
<name>A0A5E4MHS3_9HEMI</name>
<sequence>MSKLLFIRNIRGLDEPSLRQIINSKNLPCGTIMFKSGGACATVDFMEPSTAEYALAELNGMQLQDQTLVVEPYNGLHSQMVKKASSYPGPSRIVMTPNDMDQNQQQANHGNTQDYNGYAYGQQSAAQFQQRHAAALQSANKIVINNVPSNVRFEQLDQILSQFGSVKEIEKLSQRDGPTQVIQITFESAEQAHNALANLIGFDLEGCQLKVEPAMERRNRSGIRPRHVTYGAPGATPTIGNRQTEFPLRILVHSDMVGAIIGRGGSTIKQITQQTRARVDVHRKDNVGSLEKAITIYGNPENCTNACRKILEVMQQEATNTNKGDVILKILAHNNLIGRIIGKEGNTIKRIMSETETKITVSSINDINSFNYERIITVKGSIENMSKAEAQISAKLRQSFENDLQSMAPQTVMFPGLHPMAMMSATGITYPGRGGPTSYQPFAPAPYPPIYPSTIPPINPALAADVQQETAFIFIPNSAVGAIIGTKGSNIRSMIRFSGASVKVASTENEKPGPSGDTNSAQQASRKVTIIGSAEAQWKAQGMIFDKLRDEGFVPATEEVRLTVEILVPSSQVGRIIGRGGSNVRELQRVTGSIIKLPTQGSTDGTEDTTTVHIIGHFLATQSAQRRIRSMVATGVNPVPRTLQRNSRPTETPQQ</sequence>
<dbReference type="CDD" id="cd00590">
    <property type="entry name" value="RRM_SF"/>
    <property type="match status" value="1"/>
</dbReference>
<feature type="compositionally biased region" description="Polar residues" evidence="8">
    <location>
        <begin position="516"/>
        <end position="526"/>
    </location>
</feature>
<proteinExistence type="inferred from homology"/>
<dbReference type="InterPro" id="IPR004087">
    <property type="entry name" value="KH_dom"/>
</dbReference>
<evidence type="ECO:0000256" key="3">
    <source>
        <dbReference type="ARBA" id="ARBA00022737"/>
    </source>
</evidence>
<dbReference type="PROSITE" id="PS50102">
    <property type="entry name" value="RRM"/>
    <property type="match status" value="1"/>
</dbReference>
<evidence type="ECO:0000256" key="7">
    <source>
        <dbReference type="PROSITE-ProRule" id="PRU00176"/>
    </source>
</evidence>
<dbReference type="Pfam" id="PF00013">
    <property type="entry name" value="KH_1"/>
    <property type="match status" value="4"/>
</dbReference>
<feature type="region of interest" description="Disordered" evidence="8">
    <location>
        <begin position="505"/>
        <end position="526"/>
    </location>
</feature>
<dbReference type="SMART" id="SM00322">
    <property type="entry name" value="KH"/>
    <property type="match status" value="4"/>
</dbReference>
<dbReference type="SUPFAM" id="SSF54928">
    <property type="entry name" value="RNA-binding domain, RBD"/>
    <property type="match status" value="1"/>
</dbReference>
<dbReference type="EMBL" id="CABPRJ010000485">
    <property type="protein sequence ID" value="VVC28881.1"/>
    <property type="molecule type" value="Genomic_DNA"/>
</dbReference>
<evidence type="ECO:0000256" key="5">
    <source>
        <dbReference type="ARBA" id="ARBA00022845"/>
    </source>
</evidence>
<keyword evidence="5" id="KW-0810">Translation regulation</keyword>
<organism evidence="10 11">
    <name type="scientific">Cinara cedri</name>
    <dbReference type="NCBI Taxonomy" id="506608"/>
    <lineage>
        <taxon>Eukaryota</taxon>
        <taxon>Metazoa</taxon>
        <taxon>Ecdysozoa</taxon>
        <taxon>Arthropoda</taxon>
        <taxon>Hexapoda</taxon>
        <taxon>Insecta</taxon>
        <taxon>Pterygota</taxon>
        <taxon>Neoptera</taxon>
        <taxon>Paraneoptera</taxon>
        <taxon>Hemiptera</taxon>
        <taxon>Sternorrhyncha</taxon>
        <taxon>Aphidomorpha</taxon>
        <taxon>Aphidoidea</taxon>
        <taxon>Aphididae</taxon>
        <taxon>Lachninae</taxon>
        <taxon>Cinara</taxon>
    </lineage>
</organism>
<dbReference type="InterPro" id="IPR012677">
    <property type="entry name" value="Nucleotide-bd_a/b_plait_sf"/>
</dbReference>
<dbReference type="InterPro" id="IPR036612">
    <property type="entry name" value="KH_dom_type_1_sf"/>
</dbReference>
<evidence type="ECO:0000256" key="2">
    <source>
        <dbReference type="ARBA" id="ARBA00022448"/>
    </source>
</evidence>
<dbReference type="Gene3D" id="3.30.310.210">
    <property type="match status" value="1"/>
</dbReference>
<keyword evidence="11" id="KW-1185">Reference proteome</keyword>